<dbReference type="PANTHER" id="PTHR34220:SF7">
    <property type="entry name" value="SENSOR HISTIDINE KINASE YPDA"/>
    <property type="match status" value="1"/>
</dbReference>
<dbReference type="OrthoDB" id="9792992at2"/>
<dbReference type="Gene3D" id="3.30.565.10">
    <property type="entry name" value="Histidine kinase-like ATPase, C-terminal domain"/>
    <property type="match status" value="1"/>
</dbReference>
<protein>
    <submittedName>
        <fullName evidence="3">Histidine kinase</fullName>
    </submittedName>
</protein>
<dbReference type="SUPFAM" id="SSF55874">
    <property type="entry name" value="ATPase domain of HSP90 chaperone/DNA topoisomerase II/histidine kinase"/>
    <property type="match status" value="1"/>
</dbReference>
<keyword evidence="1" id="KW-1133">Transmembrane helix</keyword>
<dbReference type="Pfam" id="PF06580">
    <property type="entry name" value="His_kinase"/>
    <property type="match status" value="1"/>
</dbReference>
<dbReference type="PANTHER" id="PTHR34220">
    <property type="entry name" value="SENSOR HISTIDINE KINASE YPDA"/>
    <property type="match status" value="1"/>
</dbReference>
<feature type="transmembrane region" description="Helical" evidence="1">
    <location>
        <begin position="72"/>
        <end position="96"/>
    </location>
</feature>
<dbReference type="EMBL" id="FOXH01000004">
    <property type="protein sequence ID" value="SFP60865.1"/>
    <property type="molecule type" value="Genomic_DNA"/>
</dbReference>
<evidence type="ECO:0000313" key="3">
    <source>
        <dbReference type="EMBL" id="SFP60865.1"/>
    </source>
</evidence>
<keyword evidence="4" id="KW-1185">Reference proteome</keyword>
<dbReference type="InterPro" id="IPR010559">
    <property type="entry name" value="Sig_transdc_His_kin_internal"/>
</dbReference>
<dbReference type="Proteomes" id="UP000199306">
    <property type="component" value="Unassembled WGS sequence"/>
</dbReference>
<keyword evidence="1" id="KW-0472">Membrane</keyword>
<dbReference type="InterPro" id="IPR050640">
    <property type="entry name" value="Bact_2-comp_sensor_kinase"/>
</dbReference>
<evidence type="ECO:0000313" key="4">
    <source>
        <dbReference type="Proteomes" id="UP000199306"/>
    </source>
</evidence>
<name>A0A1I5RQS8_9BACT</name>
<keyword evidence="1" id="KW-0812">Transmembrane</keyword>
<dbReference type="GO" id="GO:0016020">
    <property type="term" value="C:membrane"/>
    <property type="evidence" value="ECO:0007669"/>
    <property type="project" value="InterPro"/>
</dbReference>
<keyword evidence="3" id="KW-0808">Transferase</keyword>
<dbReference type="GO" id="GO:0000155">
    <property type="term" value="F:phosphorelay sensor kinase activity"/>
    <property type="evidence" value="ECO:0007669"/>
    <property type="project" value="InterPro"/>
</dbReference>
<dbReference type="STRING" id="1079859.SAMN04515674_104196"/>
<organism evidence="3 4">
    <name type="scientific">Pseudarcicella hirudinis</name>
    <dbReference type="NCBI Taxonomy" id="1079859"/>
    <lineage>
        <taxon>Bacteria</taxon>
        <taxon>Pseudomonadati</taxon>
        <taxon>Bacteroidota</taxon>
        <taxon>Cytophagia</taxon>
        <taxon>Cytophagales</taxon>
        <taxon>Flectobacillaceae</taxon>
        <taxon>Pseudarcicella</taxon>
    </lineage>
</organism>
<dbReference type="RefSeq" id="WP_092015571.1">
    <property type="nucleotide sequence ID" value="NZ_FOXH01000004.1"/>
</dbReference>
<reference evidence="3 4" key="1">
    <citation type="submission" date="2016-10" db="EMBL/GenBank/DDBJ databases">
        <authorList>
            <person name="de Groot N.N."/>
        </authorList>
    </citation>
    <scope>NUCLEOTIDE SEQUENCE [LARGE SCALE GENOMIC DNA]</scope>
    <source>
        <strain evidence="4">E92,LMG 26720,CCM 7988</strain>
    </source>
</reference>
<feature type="domain" description="Signal transduction histidine kinase internal region" evidence="2">
    <location>
        <begin position="158"/>
        <end position="236"/>
    </location>
</feature>
<feature type="transmembrane region" description="Helical" evidence="1">
    <location>
        <begin position="37"/>
        <end position="60"/>
    </location>
</feature>
<keyword evidence="3" id="KW-0418">Kinase</keyword>
<gene>
    <name evidence="3" type="ORF">SAMN04515674_104196</name>
</gene>
<proteinExistence type="predicted"/>
<evidence type="ECO:0000259" key="2">
    <source>
        <dbReference type="Pfam" id="PF06580"/>
    </source>
</evidence>
<dbReference type="AlphaFoldDB" id="A0A1I5RQS8"/>
<sequence length="350" mass="40543">MKKEEKVYWILHTLWWMFFQIYITFPSYKIPVGGSLAVSAFLISHFGTFFLLSHFYRIIYKRLNPQEKSLKVTIIAPIIGIIILGSIFYFINAYGFPVRNPDGEPFNIMEYNQFEYYFECLYHICPWFFLFHLYQYARISFQKDEQLLEASSLLQKTELMNLKSELNPHFLFNALNGIKSLMLTDIDTSRNAITQLSDLLRVSLKISNLSDIKLEVEIKLVQDYLSIEKIRFENRLVVNYDVPPELYQCDVVPMTIQLLVENAVKHGIGQSKSGGEILISAKNEDDSLILKVANTGKLIQENRTLSTSSGIGMKNLEKRLKLRFGEKISLKISESGNWVSAEVSFPYSQY</sequence>
<evidence type="ECO:0000256" key="1">
    <source>
        <dbReference type="SAM" id="Phobius"/>
    </source>
</evidence>
<dbReference type="InterPro" id="IPR036890">
    <property type="entry name" value="HATPase_C_sf"/>
</dbReference>
<feature type="transmembrane region" description="Helical" evidence="1">
    <location>
        <begin position="7"/>
        <end position="25"/>
    </location>
</feature>
<accession>A0A1I5RQS8</accession>